<protein>
    <recommendedName>
        <fullName evidence="2">Sulfatase N-terminal domain-containing protein</fullName>
    </recommendedName>
</protein>
<dbReference type="EMBL" id="BAAACR010000012">
    <property type="protein sequence ID" value="GAA0214927.1"/>
    <property type="molecule type" value="Genomic_DNA"/>
</dbReference>
<organism evidence="3 4">
    <name type="scientific">Selenomonas dianae</name>
    <dbReference type="NCBI Taxonomy" id="135079"/>
    <lineage>
        <taxon>Bacteria</taxon>
        <taxon>Bacillati</taxon>
        <taxon>Bacillota</taxon>
        <taxon>Negativicutes</taxon>
        <taxon>Selenomonadales</taxon>
        <taxon>Selenomonadaceae</taxon>
        <taxon>Selenomonas</taxon>
    </lineage>
</organism>
<evidence type="ECO:0000313" key="3">
    <source>
        <dbReference type="EMBL" id="GAA0214927.1"/>
    </source>
</evidence>
<feature type="domain" description="Sulfatase N-terminal" evidence="2">
    <location>
        <begin position="316"/>
        <end position="613"/>
    </location>
</feature>
<dbReference type="Proteomes" id="UP001500399">
    <property type="component" value="Unassembled WGS sequence"/>
</dbReference>
<gene>
    <name evidence="3" type="ORF">GCM10008919_17790</name>
</gene>
<proteinExistence type="inferred from homology"/>
<dbReference type="InterPro" id="IPR011990">
    <property type="entry name" value="TPR-like_helical_dom_sf"/>
</dbReference>
<dbReference type="Pfam" id="PF00884">
    <property type="entry name" value="Sulfatase"/>
    <property type="match status" value="1"/>
</dbReference>
<dbReference type="SUPFAM" id="SSF48452">
    <property type="entry name" value="TPR-like"/>
    <property type="match status" value="1"/>
</dbReference>
<dbReference type="InterPro" id="IPR017850">
    <property type="entry name" value="Alkaline_phosphatase_core_sf"/>
</dbReference>
<dbReference type="Pfam" id="PF09295">
    <property type="entry name" value="ChAPs"/>
    <property type="match status" value="1"/>
</dbReference>
<dbReference type="Gene3D" id="3.40.720.10">
    <property type="entry name" value="Alkaline Phosphatase, subunit A"/>
    <property type="match status" value="2"/>
</dbReference>
<evidence type="ECO:0000259" key="2">
    <source>
        <dbReference type="Pfam" id="PF00884"/>
    </source>
</evidence>
<dbReference type="RefSeq" id="WP_304987255.1">
    <property type="nucleotide sequence ID" value="NZ_BAAACR010000012.1"/>
</dbReference>
<keyword evidence="4" id="KW-1185">Reference proteome</keyword>
<name>A0ABP3CUB1_9FIRM</name>
<comment type="caution">
    <text evidence="3">The sequence shown here is derived from an EMBL/GenBank/DDBJ whole genome shotgun (WGS) entry which is preliminary data.</text>
</comment>
<dbReference type="PANTHER" id="PTHR42693">
    <property type="entry name" value="ARYLSULFATASE FAMILY MEMBER"/>
    <property type="match status" value="1"/>
</dbReference>
<evidence type="ECO:0000256" key="1">
    <source>
        <dbReference type="ARBA" id="ARBA00008779"/>
    </source>
</evidence>
<dbReference type="InterPro" id="IPR000917">
    <property type="entry name" value="Sulfatase_N"/>
</dbReference>
<evidence type="ECO:0000313" key="4">
    <source>
        <dbReference type="Proteomes" id="UP001500399"/>
    </source>
</evidence>
<sequence>MTDDLSVFWQNDTRLHDLFSALCARCERDAYDDDFLARLAAYREAECLLRGGTDAPNADIFAARYLLHHGDAQAALICAERAYALRPVNYEVWKLLAAIYVRLGRTADALTMYGNAYSIYFAPEIPAELIRQGGTEGRARLTVALGCGNFAPLAKARVSMNGDDPAFQTDIFLGEPLPLTPPPQAQRFWVACYTDNSFLSDHTFLAEELRHTDVFYRCGHRDFWFQLQQAVEVRGTVEVNVPEGSEVVLPVAGTEHLQELTVETQHMPARTAYLGTCAFSHFRLSETTRLTAATDAPYAVGTPIRLGHSPARKKLVLNILVDGLSWNIAQSYFPEMMPNIARFFAHGVIFDQHFSVSEYTHPSLPTIETGRYPHHTMVFNDNDSHELPLAFKTLSECMADLGYYTTAPSASSDNVYCGAMRGYRQLNISSWKQPALDAADRAIMQLEAFDEADQFLFLHISDVHPWNAAGFKFHPSLEAHLPLAQRLFEADAHVPSVRLPKLFVYQEQFRQGLRKADRNIAPLLRYIEEHYAEEEYIVNLYADHGNSVFAAPTAGVADSLGTDAPHTEPVDIISANATRAVWMVRGAGVPHGIVAKELTSSADIYPTLGALCGFPVAEDIDGNLPAVFGGTARDAAVSMSMFPGQTFKLAIRTQQHALRLETRGVVDEDGTVDFAGAKTAIYPRAHECEEGCEIDSPTLRAFFYPRAREIAREIANNGDRWPAMRAARPQWFGEE</sequence>
<dbReference type="InterPro" id="IPR050738">
    <property type="entry name" value="Sulfatase"/>
</dbReference>
<accession>A0ABP3CUB1</accession>
<dbReference type="PANTHER" id="PTHR42693:SF33">
    <property type="entry name" value="ARYLSULFATASE"/>
    <property type="match status" value="1"/>
</dbReference>
<dbReference type="Gene3D" id="1.25.40.10">
    <property type="entry name" value="Tetratricopeptide repeat domain"/>
    <property type="match status" value="1"/>
</dbReference>
<comment type="similarity">
    <text evidence="1">Belongs to the sulfatase family.</text>
</comment>
<reference evidence="4" key="1">
    <citation type="journal article" date="2019" name="Int. J. Syst. Evol. Microbiol.">
        <title>The Global Catalogue of Microorganisms (GCM) 10K type strain sequencing project: providing services to taxonomists for standard genome sequencing and annotation.</title>
        <authorList>
            <consortium name="The Broad Institute Genomics Platform"/>
            <consortium name="The Broad Institute Genome Sequencing Center for Infectious Disease"/>
            <person name="Wu L."/>
            <person name="Ma J."/>
        </authorList>
    </citation>
    <scope>NUCLEOTIDE SEQUENCE [LARGE SCALE GENOMIC DNA]</scope>
    <source>
        <strain evidence="4">JCM 8542</strain>
    </source>
</reference>
<dbReference type="InterPro" id="IPR015374">
    <property type="entry name" value="ChAPs"/>
</dbReference>
<dbReference type="SUPFAM" id="SSF53649">
    <property type="entry name" value="Alkaline phosphatase-like"/>
    <property type="match status" value="1"/>
</dbReference>